<dbReference type="InterPro" id="IPR036291">
    <property type="entry name" value="NAD(P)-bd_dom_sf"/>
</dbReference>
<dbReference type="OrthoDB" id="191139at2759"/>
<dbReference type="Pfam" id="PF00106">
    <property type="entry name" value="adh_short"/>
    <property type="match status" value="1"/>
</dbReference>
<dbReference type="PRINTS" id="PR00081">
    <property type="entry name" value="GDHRDH"/>
</dbReference>
<dbReference type="Proteomes" id="UP000244855">
    <property type="component" value="Unassembled WGS sequence"/>
</dbReference>
<keyword evidence="5" id="KW-1185">Reference proteome</keyword>
<gene>
    <name evidence="4" type="ORF">DM02DRAFT_575654</name>
</gene>
<evidence type="ECO:0000313" key="4">
    <source>
        <dbReference type="EMBL" id="PVH92521.1"/>
    </source>
</evidence>
<dbReference type="EMBL" id="KZ805673">
    <property type="protein sequence ID" value="PVH92521.1"/>
    <property type="molecule type" value="Genomic_DNA"/>
</dbReference>
<sequence>MGAALSQTYFIPSPTITEKTCPDQAGRVFVVTGGYAGIGYELCRILYDRNATVYIAGRSHSKASEAIEKIREASPKSSGRLEFLKMDFTDLSSVKSGAEAFLAQSDRLDVLVNNAGVMLQGSNESRYNDIHNLTNCIGPTLLYRLLTPILSKTASISPTGTVRVLWAGSIALNVSTPKLGGMQLEESGRPTDQDVLLSYGQTKTGNAFLSRVYAKDTPKTGIVHAAFNPGNLQSELQRHWQGRFSMLFLKLFVLFPPVYGAYTELWAAITPELTPDRSGAYVYPWGRFGSLPDHIEDSLKEGEQGGGVAATFVAWCEAQTEKYL</sequence>
<evidence type="ECO:0000256" key="1">
    <source>
        <dbReference type="ARBA" id="ARBA00006484"/>
    </source>
</evidence>
<evidence type="ECO:0000256" key="3">
    <source>
        <dbReference type="ARBA" id="ARBA00023002"/>
    </source>
</evidence>
<evidence type="ECO:0000313" key="5">
    <source>
        <dbReference type="Proteomes" id="UP000244855"/>
    </source>
</evidence>
<proteinExistence type="inferred from homology"/>
<keyword evidence="3" id="KW-0560">Oxidoreductase</keyword>
<comment type="similarity">
    <text evidence="1">Belongs to the short-chain dehydrogenases/reductases (SDR) family.</text>
</comment>
<dbReference type="PANTHER" id="PTHR24320:SF236">
    <property type="entry name" value="SHORT-CHAIN DEHYDROGENASE-RELATED"/>
    <property type="match status" value="1"/>
</dbReference>
<dbReference type="STRING" id="97972.A0A2V1D3B3"/>
<protein>
    <submittedName>
        <fullName evidence="4">NAD(P)-binding protein</fullName>
    </submittedName>
</protein>
<dbReference type="PANTHER" id="PTHR24320">
    <property type="entry name" value="RETINOL DEHYDROGENASE"/>
    <property type="match status" value="1"/>
</dbReference>
<reference evidence="4 5" key="1">
    <citation type="journal article" date="2018" name="Sci. Rep.">
        <title>Comparative genomics provides insights into the lifestyle and reveals functional heterogeneity of dark septate endophytic fungi.</title>
        <authorList>
            <person name="Knapp D.G."/>
            <person name="Nemeth J.B."/>
            <person name="Barry K."/>
            <person name="Hainaut M."/>
            <person name="Henrissat B."/>
            <person name="Johnson J."/>
            <person name="Kuo A."/>
            <person name="Lim J.H.P."/>
            <person name="Lipzen A."/>
            <person name="Nolan M."/>
            <person name="Ohm R.A."/>
            <person name="Tamas L."/>
            <person name="Grigoriev I.V."/>
            <person name="Spatafora J.W."/>
            <person name="Nagy L.G."/>
            <person name="Kovacs G.M."/>
        </authorList>
    </citation>
    <scope>NUCLEOTIDE SEQUENCE [LARGE SCALE GENOMIC DNA]</scope>
    <source>
        <strain evidence="4 5">DSE2036</strain>
    </source>
</reference>
<evidence type="ECO:0000256" key="2">
    <source>
        <dbReference type="ARBA" id="ARBA00022857"/>
    </source>
</evidence>
<keyword evidence="2" id="KW-0521">NADP</keyword>
<dbReference type="InterPro" id="IPR002347">
    <property type="entry name" value="SDR_fam"/>
</dbReference>
<dbReference type="AlphaFoldDB" id="A0A2V1D3B3"/>
<accession>A0A2V1D3B3</accession>
<dbReference type="SUPFAM" id="SSF51735">
    <property type="entry name" value="NAD(P)-binding Rossmann-fold domains"/>
    <property type="match status" value="1"/>
</dbReference>
<dbReference type="GO" id="GO:0016491">
    <property type="term" value="F:oxidoreductase activity"/>
    <property type="evidence" value="ECO:0007669"/>
    <property type="project" value="UniProtKB-KW"/>
</dbReference>
<name>A0A2V1D3B3_9PLEO</name>
<dbReference type="Gene3D" id="3.40.50.720">
    <property type="entry name" value="NAD(P)-binding Rossmann-like Domain"/>
    <property type="match status" value="1"/>
</dbReference>
<organism evidence="4 5">
    <name type="scientific">Periconia macrospinosa</name>
    <dbReference type="NCBI Taxonomy" id="97972"/>
    <lineage>
        <taxon>Eukaryota</taxon>
        <taxon>Fungi</taxon>
        <taxon>Dikarya</taxon>
        <taxon>Ascomycota</taxon>
        <taxon>Pezizomycotina</taxon>
        <taxon>Dothideomycetes</taxon>
        <taxon>Pleosporomycetidae</taxon>
        <taxon>Pleosporales</taxon>
        <taxon>Massarineae</taxon>
        <taxon>Periconiaceae</taxon>
        <taxon>Periconia</taxon>
    </lineage>
</organism>